<dbReference type="SUPFAM" id="SSF57850">
    <property type="entry name" value="RING/U-box"/>
    <property type="match status" value="1"/>
</dbReference>
<organism evidence="7 8">
    <name type="scientific">Pomatorhinus ruficollis</name>
    <name type="common">streak-breasted scimitar babbler</name>
    <dbReference type="NCBI Taxonomy" id="932028"/>
    <lineage>
        <taxon>Eukaryota</taxon>
        <taxon>Metazoa</taxon>
        <taxon>Chordata</taxon>
        <taxon>Craniata</taxon>
        <taxon>Vertebrata</taxon>
        <taxon>Euteleostomi</taxon>
        <taxon>Archelosauria</taxon>
        <taxon>Archosauria</taxon>
        <taxon>Dinosauria</taxon>
        <taxon>Saurischia</taxon>
        <taxon>Theropoda</taxon>
        <taxon>Coelurosauria</taxon>
        <taxon>Aves</taxon>
        <taxon>Neognathae</taxon>
        <taxon>Neoaves</taxon>
        <taxon>Telluraves</taxon>
        <taxon>Australaves</taxon>
        <taxon>Passeriformes</taxon>
        <taxon>Sylvioidea</taxon>
        <taxon>Timaliidae</taxon>
        <taxon>Pomatorhinus</taxon>
    </lineage>
</organism>
<dbReference type="InterPro" id="IPR013083">
    <property type="entry name" value="Znf_RING/FYVE/PHD"/>
</dbReference>
<feature type="non-terminal residue" evidence="7">
    <location>
        <position position="197"/>
    </location>
</feature>
<proteinExistence type="predicted"/>
<evidence type="ECO:0000256" key="3">
    <source>
        <dbReference type="ARBA" id="ARBA00022833"/>
    </source>
</evidence>
<dbReference type="PROSITE" id="PS50089">
    <property type="entry name" value="ZF_RING_2"/>
    <property type="match status" value="1"/>
</dbReference>
<evidence type="ECO:0000313" key="7">
    <source>
        <dbReference type="EMBL" id="NXY34017.1"/>
    </source>
</evidence>
<evidence type="ECO:0000256" key="4">
    <source>
        <dbReference type="PROSITE-ProRule" id="PRU00175"/>
    </source>
</evidence>
<keyword evidence="3" id="KW-0862">Zinc</keyword>
<dbReference type="PANTHER" id="PTHR23041:SF78">
    <property type="entry name" value="E3 UBIQUITIN-PROTEIN LIGASE RNF4"/>
    <property type="match status" value="1"/>
</dbReference>
<comment type="caution">
    <text evidence="7">The sequence shown here is derived from an EMBL/GenBank/DDBJ whole genome shotgun (WGS) entry which is preliminary data.</text>
</comment>
<keyword evidence="2 4" id="KW-0863">Zinc-finger</keyword>
<dbReference type="EMBL" id="VZSW01000442">
    <property type="protein sequence ID" value="NXY34017.1"/>
    <property type="molecule type" value="Genomic_DNA"/>
</dbReference>
<feature type="non-terminal residue" evidence="7">
    <location>
        <position position="1"/>
    </location>
</feature>
<name>A0A7L4J0J8_9PASS</name>
<evidence type="ECO:0000313" key="8">
    <source>
        <dbReference type="Proteomes" id="UP000572837"/>
    </source>
</evidence>
<feature type="domain" description="RING-type" evidence="6">
    <location>
        <begin position="139"/>
        <end position="184"/>
    </location>
</feature>
<dbReference type="InterPro" id="IPR047134">
    <property type="entry name" value="RNF4"/>
</dbReference>
<evidence type="ECO:0000256" key="5">
    <source>
        <dbReference type="SAM" id="MobiDB-lite"/>
    </source>
</evidence>
<dbReference type="GO" id="GO:0008270">
    <property type="term" value="F:zinc ion binding"/>
    <property type="evidence" value="ECO:0007669"/>
    <property type="project" value="UniProtKB-KW"/>
</dbReference>
<keyword evidence="8" id="KW-1185">Reference proteome</keyword>
<dbReference type="GO" id="GO:0016874">
    <property type="term" value="F:ligase activity"/>
    <property type="evidence" value="ECO:0007669"/>
    <property type="project" value="UniProtKB-KW"/>
</dbReference>
<keyword evidence="1" id="KW-0479">Metal-binding</keyword>
<dbReference type="GO" id="GO:0045944">
    <property type="term" value="P:positive regulation of transcription by RNA polymerase II"/>
    <property type="evidence" value="ECO:0007669"/>
    <property type="project" value="TreeGrafter"/>
</dbReference>
<dbReference type="GO" id="GO:0016605">
    <property type="term" value="C:PML body"/>
    <property type="evidence" value="ECO:0007669"/>
    <property type="project" value="TreeGrafter"/>
</dbReference>
<feature type="region of interest" description="Disordered" evidence="5">
    <location>
        <begin position="1"/>
        <end position="33"/>
    </location>
</feature>
<reference evidence="7 8" key="1">
    <citation type="submission" date="2020-02" db="EMBL/GenBank/DDBJ databases">
        <title>Bird 10,000 Genomes (B10K) Project - Family phase.</title>
        <authorList>
            <person name="Zhang G."/>
        </authorList>
    </citation>
    <scope>NUCLEOTIDE SEQUENCE [LARGE SCALE GENOMIC DNA]</scope>
    <source>
        <strain evidence="7">B10K-IZ-033-81</strain>
        <tissue evidence="7">Muscle</tissue>
    </source>
</reference>
<dbReference type="Pfam" id="PF13923">
    <property type="entry name" value="zf-C3HC4_2"/>
    <property type="match status" value="1"/>
</dbReference>
<keyword evidence="7" id="KW-0436">Ligase</keyword>
<dbReference type="Proteomes" id="UP000572837">
    <property type="component" value="Unassembled WGS sequence"/>
</dbReference>
<evidence type="ECO:0000256" key="1">
    <source>
        <dbReference type="ARBA" id="ARBA00022723"/>
    </source>
</evidence>
<gene>
    <name evidence="7" type="primary">Rnf4_1</name>
    <name evidence="7" type="ORF">PORRUF_R01940</name>
</gene>
<dbReference type="InterPro" id="IPR001841">
    <property type="entry name" value="Znf_RING"/>
</dbReference>
<dbReference type="InterPro" id="IPR017907">
    <property type="entry name" value="Znf_RING_CS"/>
</dbReference>
<dbReference type="SMART" id="SM00184">
    <property type="entry name" value="RING"/>
    <property type="match status" value="1"/>
</dbReference>
<evidence type="ECO:0000259" key="6">
    <source>
        <dbReference type="PROSITE" id="PS50089"/>
    </source>
</evidence>
<protein>
    <submittedName>
        <fullName evidence="7">RNF4 ligase</fullName>
    </submittedName>
</protein>
<evidence type="ECO:0000256" key="2">
    <source>
        <dbReference type="ARBA" id="ARBA00022771"/>
    </source>
</evidence>
<dbReference type="AlphaFoldDB" id="A0A7L4J0J8"/>
<dbReference type="PROSITE" id="PS00518">
    <property type="entry name" value="ZF_RING_1"/>
    <property type="match status" value="1"/>
</dbReference>
<sequence>RKCRGEADDSGQAQKQSRLLAPSTGGASEAEPVDFEESGALSFELGKDRNCFWRAGVQPNVCICQSLGPLWEQNQEYPLLSTAVDDSVALLASDDDEELRDDDGYVTDKVYLQTLISDRLHVLSGSVLSSAWPAGTVRCPICMDFYTQIVQSGRLILSTLCGHVFCSQCLPFALQTASFCPTCRTDLTPGQYHPIYI</sequence>
<dbReference type="Gene3D" id="3.30.40.10">
    <property type="entry name" value="Zinc/RING finger domain, C3HC4 (zinc finger)"/>
    <property type="match status" value="1"/>
</dbReference>
<accession>A0A7L4J0J8</accession>
<dbReference type="PANTHER" id="PTHR23041">
    <property type="entry name" value="RING FINGER DOMAIN-CONTAINING"/>
    <property type="match status" value="1"/>
</dbReference>